<dbReference type="Gene3D" id="3.40.50.1240">
    <property type="entry name" value="Phosphoglycerate mutase-like"/>
    <property type="match status" value="1"/>
</dbReference>
<dbReference type="EC" id="5.4.2.11" evidence="2"/>
<dbReference type="EMBL" id="CP050292">
    <property type="protein sequence ID" value="QND75345.1"/>
    <property type="molecule type" value="Genomic_DNA"/>
</dbReference>
<dbReference type="Pfam" id="PF00300">
    <property type="entry name" value="His_Phos_1"/>
    <property type="match status" value="1"/>
</dbReference>
<comment type="similarity">
    <text evidence="1">Belongs to the phosphoglycerate mutase family. BPG-dependent PGAM subfamily.</text>
</comment>
<dbReference type="CDD" id="cd07067">
    <property type="entry name" value="HP_PGM_like"/>
    <property type="match status" value="1"/>
</dbReference>
<dbReference type="InterPro" id="IPR013078">
    <property type="entry name" value="His_Pase_superF_clade-1"/>
</dbReference>
<dbReference type="AlphaFoldDB" id="A0A7G6U8L3"/>
<gene>
    <name evidence="7" type="ORF">HB776_07745</name>
</gene>
<feature type="binding site" evidence="6">
    <location>
        <position position="84"/>
    </location>
    <ligand>
        <name>substrate</name>
    </ligand>
</feature>
<dbReference type="PANTHER" id="PTHR11931">
    <property type="entry name" value="PHOSPHOGLYCERATE MUTASE"/>
    <property type="match status" value="1"/>
</dbReference>
<evidence type="ECO:0000256" key="5">
    <source>
        <dbReference type="ARBA" id="ARBA00023235"/>
    </source>
</evidence>
<evidence type="ECO:0000256" key="3">
    <source>
        <dbReference type="ARBA" id="ARBA00022432"/>
    </source>
</evidence>
<organism evidence="7 8">
    <name type="scientific">Tardiphaga robiniae</name>
    <dbReference type="NCBI Taxonomy" id="943830"/>
    <lineage>
        <taxon>Bacteria</taxon>
        <taxon>Pseudomonadati</taxon>
        <taxon>Pseudomonadota</taxon>
        <taxon>Alphaproteobacteria</taxon>
        <taxon>Hyphomicrobiales</taxon>
        <taxon>Nitrobacteraceae</taxon>
        <taxon>Tardiphaga</taxon>
    </lineage>
</organism>
<evidence type="ECO:0000256" key="2">
    <source>
        <dbReference type="ARBA" id="ARBA00012028"/>
    </source>
</evidence>
<dbReference type="Proteomes" id="UP000515291">
    <property type="component" value="Chromosome"/>
</dbReference>
<keyword evidence="3" id="KW-0312">Gluconeogenesis</keyword>
<dbReference type="InterPro" id="IPR029033">
    <property type="entry name" value="His_PPase_superfam"/>
</dbReference>
<dbReference type="SUPFAM" id="SSF53254">
    <property type="entry name" value="Phosphoglycerate mutase-like"/>
    <property type="match status" value="1"/>
</dbReference>
<evidence type="ECO:0000256" key="4">
    <source>
        <dbReference type="ARBA" id="ARBA00023152"/>
    </source>
</evidence>
<sequence>MGSTIKAANTGIVSGHHADEWPPKRHLLVLARHGKSEGNRDNIFTGWRDLPLTECGRDEARRAAEHLRTLGIAFDGAFATELTRASTSYRRSQG</sequence>
<dbReference type="InterPro" id="IPR005952">
    <property type="entry name" value="Phosphogly_mut1"/>
</dbReference>
<dbReference type="GO" id="GO:0004619">
    <property type="term" value="F:phosphoglycerate mutase activity"/>
    <property type="evidence" value="ECO:0007669"/>
    <property type="project" value="UniProtKB-EC"/>
</dbReference>
<evidence type="ECO:0000313" key="7">
    <source>
        <dbReference type="EMBL" id="QND75345.1"/>
    </source>
</evidence>
<dbReference type="GO" id="GO:0006096">
    <property type="term" value="P:glycolytic process"/>
    <property type="evidence" value="ECO:0007669"/>
    <property type="project" value="UniProtKB-KW"/>
</dbReference>
<accession>A0A7G6U8L3</accession>
<feature type="binding site" evidence="6">
    <location>
        <begin position="32"/>
        <end position="39"/>
    </location>
    <ligand>
        <name>substrate</name>
    </ligand>
</feature>
<keyword evidence="5" id="KW-0413">Isomerase</keyword>
<evidence type="ECO:0000313" key="8">
    <source>
        <dbReference type="Proteomes" id="UP000515291"/>
    </source>
</evidence>
<dbReference type="GO" id="GO:0006094">
    <property type="term" value="P:gluconeogenesis"/>
    <property type="evidence" value="ECO:0007669"/>
    <property type="project" value="UniProtKB-KW"/>
</dbReference>
<protein>
    <recommendedName>
        <fullName evidence="2">phosphoglycerate mutase (2,3-diphosphoglycerate-dependent)</fullName>
        <ecNumber evidence="2">5.4.2.11</ecNumber>
    </recommendedName>
</protein>
<evidence type="ECO:0000256" key="6">
    <source>
        <dbReference type="PIRSR" id="PIRSR613078-2"/>
    </source>
</evidence>
<evidence type="ECO:0000256" key="1">
    <source>
        <dbReference type="ARBA" id="ARBA00006717"/>
    </source>
</evidence>
<keyword evidence="4" id="KW-0324">Glycolysis</keyword>
<feature type="binding site" evidence="6">
    <location>
        <begin position="45"/>
        <end position="46"/>
    </location>
    <ligand>
        <name>substrate</name>
    </ligand>
</feature>
<name>A0A7G6U8L3_9BRAD</name>
<reference evidence="8" key="1">
    <citation type="journal article" date="2020" name="Mol. Plant Microbe">
        <title>Rhizobial microsymbionts of the narrowly endemic Oxytropis species growing in Kamchatka are characterized by significant genetic diversity and possess a set of genes that are associated with T3SS and T6SS secretion systems and can affect the development of symbiosis.</title>
        <authorList>
            <person name="Safronova V."/>
            <person name="Guro P."/>
            <person name="Sazanova A."/>
            <person name="Kuznetsova I."/>
            <person name="Belimov A."/>
            <person name="Yakubov V."/>
            <person name="Chirak E."/>
            <person name="Afonin A."/>
            <person name="Gogolev Y."/>
            <person name="Andronov E."/>
            <person name="Tikhonovich I."/>
        </authorList>
    </citation>
    <scope>NUCLEOTIDE SEQUENCE [LARGE SCALE GENOMIC DNA]</scope>
    <source>
        <strain evidence="8">581</strain>
    </source>
</reference>
<proteinExistence type="inferred from homology"/>
<dbReference type="KEGG" id="trb:HB776_07745"/>